<dbReference type="EMBL" id="JANDHW010000001">
    <property type="protein sequence ID" value="MCP9610573.1"/>
    <property type="molecule type" value="Genomic_DNA"/>
</dbReference>
<accession>A0ABT1MD55</accession>
<proteinExistence type="predicted"/>
<protein>
    <submittedName>
        <fullName evidence="1">DUF2851 family protein</fullName>
    </submittedName>
</protein>
<dbReference type="InterPro" id="IPR021272">
    <property type="entry name" value="DUF2851"/>
</dbReference>
<comment type="caution">
    <text evidence="1">The sequence shown here is derived from an EMBL/GenBank/DDBJ whole genome shotgun (WGS) entry which is preliminary data.</text>
</comment>
<organism evidence="1 2">
    <name type="scientific">Coprobacter tertius</name>
    <dbReference type="NCBI Taxonomy" id="2944915"/>
    <lineage>
        <taxon>Bacteria</taxon>
        <taxon>Pseudomonadati</taxon>
        <taxon>Bacteroidota</taxon>
        <taxon>Bacteroidia</taxon>
        <taxon>Bacteroidales</taxon>
        <taxon>Barnesiellaceae</taxon>
        <taxon>Coprobacter</taxon>
    </lineage>
</organism>
<evidence type="ECO:0000313" key="2">
    <source>
        <dbReference type="Proteomes" id="UP001205603"/>
    </source>
</evidence>
<gene>
    <name evidence="1" type="ORF">NMU02_00500</name>
</gene>
<sequence length="426" mass="49163">MEKLMHYIWEHRLLGERDLVTTTGEKVQIIDPGHLNTDSGPDFFNAKIRIGNKIWAGNVEIHERASDWKRHNHHTDQAYDSVILHVVGVNDMQICRICGEMIPQMVMVCSPRFRDDYAFLVQQNSFLPCGDRLGELSPLVIADWISALFLERLQQKSDRIFDWLKIYKGSWQEVCYVTLSRSIGLGTNNDAFERLARGLPLIFLQKHAASLIQLEAFLFGQAGLLEEYDLQDDSYYRRLSDEYLFLKNKFGLHPMKSESWKFFRLRPANFPHQRIAMLARFISDGFSLFSGICDATEEKEYRQLFDIRLDSYWNTHYAFGRVSSDHPKTLGRTAVDILLINTVAPLLYAYGMFTGDNVLIDRSMTLLESLKSEQNRIVREFSSAGVKCNNALESQALIQLHNAYCVPRKCLYCRIGHKLLACKALK</sequence>
<name>A0ABT1MD55_9BACT</name>
<dbReference type="RefSeq" id="WP_255025095.1">
    <property type="nucleotide sequence ID" value="NZ_JANDHW010000001.1"/>
</dbReference>
<reference evidence="1 2" key="1">
    <citation type="submission" date="2022-07" db="EMBL/GenBank/DDBJ databases">
        <title>Fecal culturing of patients with breast cancer.</title>
        <authorList>
            <person name="Teng N.M.Y."/>
            <person name="Kiu R."/>
            <person name="Evans R."/>
            <person name="Baker D.J."/>
            <person name="Zenner C."/>
            <person name="Robinson S.D."/>
            <person name="Hall L.J."/>
        </authorList>
    </citation>
    <scope>NUCLEOTIDE SEQUENCE [LARGE SCALE GENOMIC DNA]</scope>
    <source>
        <strain evidence="1 2">LH1063</strain>
    </source>
</reference>
<dbReference type="Proteomes" id="UP001205603">
    <property type="component" value="Unassembled WGS sequence"/>
</dbReference>
<dbReference type="Pfam" id="PF11013">
    <property type="entry name" value="DUF2851"/>
    <property type="match status" value="1"/>
</dbReference>
<keyword evidence="2" id="KW-1185">Reference proteome</keyword>
<evidence type="ECO:0000313" key="1">
    <source>
        <dbReference type="EMBL" id="MCP9610573.1"/>
    </source>
</evidence>